<dbReference type="Proteomes" id="UP000434172">
    <property type="component" value="Unassembled WGS sequence"/>
</dbReference>
<dbReference type="EMBL" id="WOWK01000075">
    <property type="protein sequence ID" value="KAF0321029.1"/>
    <property type="molecule type" value="Genomic_DNA"/>
</dbReference>
<keyword evidence="3" id="KW-1185">Reference proteome</keyword>
<feature type="region of interest" description="Disordered" evidence="1">
    <location>
        <begin position="15"/>
        <end position="34"/>
    </location>
</feature>
<gene>
    <name evidence="2" type="ORF">GQ607_011636</name>
</gene>
<comment type="caution">
    <text evidence="2">The sequence shown here is derived from an EMBL/GenBank/DDBJ whole genome shotgun (WGS) entry which is preliminary data.</text>
</comment>
<proteinExistence type="predicted"/>
<organism evidence="2 3">
    <name type="scientific">Colletotrichum asianum</name>
    <dbReference type="NCBI Taxonomy" id="702518"/>
    <lineage>
        <taxon>Eukaryota</taxon>
        <taxon>Fungi</taxon>
        <taxon>Dikarya</taxon>
        <taxon>Ascomycota</taxon>
        <taxon>Pezizomycotina</taxon>
        <taxon>Sordariomycetes</taxon>
        <taxon>Hypocreomycetidae</taxon>
        <taxon>Glomerellales</taxon>
        <taxon>Glomerellaceae</taxon>
        <taxon>Colletotrichum</taxon>
        <taxon>Colletotrichum gloeosporioides species complex</taxon>
    </lineage>
</organism>
<evidence type="ECO:0000256" key="1">
    <source>
        <dbReference type="SAM" id="MobiDB-lite"/>
    </source>
</evidence>
<reference evidence="2 3" key="1">
    <citation type="submission" date="2019-12" db="EMBL/GenBank/DDBJ databases">
        <title>A genome sequence resource for the geographically widespread anthracnose pathogen Colletotrichum asianum.</title>
        <authorList>
            <person name="Meng Y."/>
        </authorList>
    </citation>
    <scope>NUCLEOTIDE SEQUENCE [LARGE SCALE GENOMIC DNA]</scope>
    <source>
        <strain evidence="2 3">ICMP 18580</strain>
    </source>
</reference>
<name>A0A8H3W6M5_9PEZI</name>
<dbReference type="OrthoDB" id="4849548at2759"/>
<sequence length="34" mass="3770">MRAIDPHKIKAHIYRAIGQSSNEHGRKIKAASAN</sequence>
<dbReference type="AlphaFoldDB" id="A0A8H3W6M5"/>
<accession>A0A8H3W6M5</accession>
<protein>
    <submittedName>
        <fullName evidence="2">Uncharacterized protein</fullName>
    </submittedName>
</protein>
<evidence type="ECO:0000313" key="3">
    <source>
        <dbReference type="Proteomes" id="UP000434172"/>
    </source>
</evidence>
<evidence type="ECO:0000313" key="2">
    <source>
        <dbReference type="EMBL" id="KAF0321029.1"/>
    </source>
</evidence>